<accession>A0A8T9CCQ8</accession>
<evidence type="ECO:0000313" key="3">
    <source>
        <dbReference type="Proteomes" id="UP000469558"/>
    </source>
</evidence>
<dbReference type="Proteomes" id="UP000469558">
    <property type="component" value="Unassembled WGS sequence"/>
</dbReference>
<dbReference type="PANTHER" id="PTHR43142">
    <property type="entry name" value="CARBOXYLIC ESTER HYDROLASE"/>
    <property type="match status" value="1"/>
</dbReference>
<evidence type="ECO:0000259" key="1">
    <source>
        <dbReference type="Pfam" id="PF00135"/>
    </source>
</evidence>
<evidence type="ECO:0000313" key="2">
    <source>
        <dbReference type="EMBL" id="TVY83341.1"/>
    </source>
</evidence>
<keyword evidence="3" id="KW-1185">Reference proteome</keyword>
<dbReference type="Pfam" id="PF00135">
    <property type="entry name" value="COesterase"/>
    <property type="match status" value="1"/>
</dbReference>
<reference evidence="2 3" key="1">
    <citation type="submission" date="2018-05" db="EMBL/GenBank/DDBJ databases">
        <title>Genome sequencing and assembly of the regulated plant pathogen Lachnellula willkommii and related sister species for the development of diagnostic species identification markers.</title>
        <authorList>
            <person name="Giroux E."/>
            <person name="Bilodeau G."/>
        </authorList>
    </citation>
    <scope>NUCLEOTIDE SEQUENCE [LARGE SCALE GENOMIC DNA]</scope>
    <source>
        <strain evidence="2 3">CBS 268.59</strain>
    </source>
</reference>
<dbReference type="OrthoDB" id="6846267at2759"/>
<protein>
    <submittedName>
        <fullName evidence="2">Putative esterase/lipase</fullName>
    </submittedName>
</protein>
<dbReference type="AlphaFoldDB" id="A0A8T9CCQ8"/>
<dbReference type="PANTHER" id="PTHR43142:SF4">
    <property type="entry name" value="CARBOXYLIC ESTER HYDROLASE"/>
    <property type="match status" value="1"/>
</dbReference>
<name>A0A8T9CCQ8_9HELO</name>
<sequence>MALGLPGKFGASEIQPSTVMKVKIEGKGVLQGMTLLDTATKKPKCHRFGSIPFALPPTGERRWRKPQPLPSNFSYGTQQNPGNFTKPSSPCPQMSRFGVKSSSEDCLQCNIWVPIGSPPKGGWPVLFWIHGGFLQYGTNNADDPSDLLGSTDVKCVIVSPGYRLGVFGFLASKDLEPQESSPTANFGFWDQRLALEWTYDNVANLGGNPDNITVGGLSAGAYSAFHQLAHDINPSRQRQIIRRVLQFSNGCGVQPKSITEVQQQFECFISVLGIPKTWTKSQRVEAIRKKTADQLVDAVERMDQKFFRPVSDGKFITTDLFASLYNGSFGRRMKELDISIIVGDLTQEFQLYKAIYPPTSHQTLVERLCWDYPRDIVLPVCSQYEPSKSPSIRSDEDWSGIFGDLYADLQVHSTLRGLVQSIAHALPVSHLHRYRIDYRTQSVDKTWPREIGATHATDMSIWFFGNGNDLTAKEKGVVAEWLRPVSSFVKGEQVDWGTREINEVRYLTADGAMTIKNDEWWKTKLPLWELIRKTTIAQHKPRDSKL</sequence>
<organism evidence="2 3">
    <name type="scientific">Lachnellula suecica</name>
    <dbReference type="NCBI Taxonomy" id="602035"/>
    <lineage>
        <taxon>Eukaryota</taxon>
        <taxon>Fungi</taxon>
        <taxon>Dikarya</taxon>
        <taxon>Ascomycota</taxon>
        <taxon>Pezizomycotina</taxon>
        <taxon>Leotiomycetes</taxon>
        <taxon>Helotiales</taxon>
        <taxon>Lachnaceae</taxon>
        <taxon>Lachnellula</taxon>
    </lineage>
</organism>
<dbReference type="InterPro" id="IPR029058">
    <property type="entry name" value="AB_hydrolase_fold"/>
</dbReference>
<feature type="domain" description="Carboxylesterase type B" evidence="1">
    <location>
        <begin position="22"/>
        <end position="492"/>
    </location>
</feature>
<dbReference type="SUPFAM" id="SSF53474">
    <property type="entry name" value="alpha/beta-Hydrolases"/>
    <property type="match status" value="1"/>
</dbReference>
<dbReference type="InterPro" id="IPR002018">
    <property type="entry name" value="CarbesteraseB"/>
</dbReference>
<dbReference type="EMBL" id="QGMK01000202">
    <property type="protein sequence ID" value="TVY83341.1"/>
    <property type="molecule type" value="Genomic_DNA"/>
</dbReference>
<comment type="caution">
    <text evidence="2">The sequence shown here is derived from an EMBL/GenBank/DDBJ whole genome shotgun (WGS) entry which is preliminary data.</text>
</comment>
<proteinExistence type="predicted"/>
<dbReference type="Gene3D" id="3.40.50.1820">
    <property type="entry name" value="alpha/beta hydrolase"/>
    <property type="match status" value="1"/>
</dbReference>
<gene>
    <name evidence="2" type="primary">SPCC417.12</name>
    <name evidence="2" type="ORF">LSUE1_G002074</name>
</gene>